<accession>A0ABW2FZP1</accession>
<protein>
    <submittedName>
        <fullName evidence="10">MFS transporter</fullName>
    </submittedName>
</protein>
<feature type="transmembrane region" description="Helical" evidence="8">
    <location>
        <begin position="276"/>
        <end position="297"/>
    </location>
</feature>
<keyword evidence="6 8" id="KW-0472">Membrane</keyword>
<keyword evidence="3" id="KW-1003">Cell membrane</keyword>
<dbReference type="InterPro" id="IPR020846">
    <property type="entry name" value="MFS_dom"/>
</dbReference>
<evidence type="ECO:0000256" key="6">
    <source>
        <dbReference type="ARBA" id="ARBA00023136"/>
    </source>
</evidence>
<organism evidence="10 11">
    <name type="scientific">Kitasatospora paranensis</name>
    <dbReference type="NCBI Taxonomy" id="258053"/>
    <lineage>
        <taxon>Bacteria</taxon>
        <taxon>Bacillati</taxon>
        <taxon>Actinomycetota</taxon>
        <taxon>Actinomycetes</taxon>
        <taxon>Kitasatosporales</taxon>
        <taxon>Streptomycetaceae</taxon>
        <taxon>Kitasatospora</taxon>
    </lineage>
</organism>
<dbReference type="PANTHER" id="PTHR23517:SF2">
    <property type="entry name" value="MULTIDRUG RESISTANCE PROTEIN MDTH"/>
    <property type="match status" value="1"/>
</dbReference>
<evidence type="ECO:0000256" key="7">
    <source>
        <dbReference type="SAM" id="MobiDB-lite"/>
    </source>
</evidence>
<keyword evidence="4 8" id="KW-0812">Transmembrane</keyword>
<dbReference type="Pfam" id="PF07690">
    <property type="entry name" value="MFS_1"/>
    <property type="match status" value="1"/>
</dbReference>
<comment type="subcellular location">
    <subcellularLocation>
        <location evidence="1">Cell membrane</location>
        <topology evidence="1">Multi-pass membrane protein</topology>
    </subcellularLocation>
</comment>
<sequence>MPGPSAPAITETGRTRRPPALPPPAGNGRLLGAAVIDSVGSGLVVAFVLVYFARTTTLSLAAVGGALSLARLLAAPTAVCVGPLIDRWGARRTALAGNAVSAVGYAGFLCGHGVWQIVLVTWLAQVGAVTYWTSSSGLVVLAAEAAARPRWFALLHTLRNSGLAVGGALGALLVGAAGTAGLNAVMVANAASYAAAALLLARWRPVREPSAGAGVRAREPERRRVAAVRPDGGYRAVLRDRRYLLLVAVNVNFVFTALVLNLLLAVHITTGLHRPAWIAGVLLVVNGVQVAVTQTGVSRRLERFRPVRVIAASALLNAVAFGLFAAVRLTPGWCVLGGLLLGIVLYTLAETAATPFSADLSVSLAPEHLRGRYLAVHQLSWTFGQTVAPGVLTLLLTRGAGWPWLFLIALSLAAVPALLRLERLIDAPATAVDPVAADARIAR</sequence>
<feature type="transmembrane region" description="Helical" evidence="8">
    <location>
        <begin position="309"/>
        <end position="329"/>
    </location>
</feature>
<evidence type="ECO:0000256" key="3">
    <source>
        <dbReference type="ARBA" id="ARBA00022475"/>
    </source>
</evidence>
<feature type="transmembrane region" description="Helical" evidence="8">
    <location>
        <begin position="243"/>
        <end position="264"/>
    </location>
</feature>
<dbReference type="InterPro" id="IPR011701">
    <property type="entry name" value="MFS"/>
</dbReference>
<proteinExistence type="predicted"/>
<evidence type="ECO:0000256" key="8">
    <source>
        <dbReference type="SAM" id="Phobius"/>
    </source>
</evidence>
<dbReference type="SUPFAM" id="SSF103473">
    <property type="entry name" value="MFS general substrate transporter"/>
    <property type="match status" value="1"/>
</dbReference>
<evidence type="ECO:0000259" key="9">
    <source>
        <dbReference type="PROSITE" id="PS50850"/>
    </source>
</evidence>
<evidence type="ECO:0000313" key="10">
    <source>
        <dbReference type="EMBL" id="MFC7181544.1"/>
    </source>
</evidence>
<feature type="transmembrane region" description="Helical" evidence="8">
    <location>
        <begin position="158"/>
        <end position="178"/>
    </location>
</feature>
<dbReference type="RefSeq" id="WP_345704350.1">
    <property type="nucleotide sequence ID" value="NZ_BAABKV010000001.1"/>
</dbReference>
<reference evidence="11" key="1">
    <citation type="journal article" date="2019" name="Int. J. Syst. Evol. Microbiol.">
        <title>The Global Catalogue of Microorganisms (GCM) 10K type strain sequencing project: providing services to taxonomists for standard genome sequencing and annotation.</title>
        <authorList>
            <consortium name="The Broad Institute Genomics Platform"/>
            <consortium name="The Broad Institute Genome Sequencing Center for Infectious Disease"/>
            <person name="Wu L."/>
            <person name="Ma J."/>
        </authorList>
    </citation>
    <scope>NUCLEOTIDE SEQUENCE [LARGE SCALE GENOMIC DNA]</scope>
    <source>
        <strain evidence="11">CGMCC 1.12859</strain>
    </source>
</reference>
<dbReference type="InterPro" id="IPR050171">
    <property type="entry name" value="MFS_Transporters"/>
</dbReference>
<gene>
    <name evidence="10" type="ORF">ACFQMG_18490</name>
</gene>
<dbReference type="EMBL" id="JBHTAJ010000033">
    <property type="protein sequence ID" value="MFC7181544.1"/>
    <property type="molecule type" value="Genomic_DNA"/>
</dbReference>
<evidence type="ECO:0000256" key="1">
    <source>
        <dbReference type="ARBA" id="ARBA00004651"/>
    </source>
</evidence>
<name>A0ABW2FZP1_9ACTN</name>
<evidence type="ECO:0000256" key="4">
    <source>
        <dbReference type="ARBA" id="ARBA00022692"/>
    </source>
</evidence>
<feature type="domain" description="Major facilitator superfamily (MFS) profile" evidence="9">
    <location>
        <begin position="242"/>
        <end position="443"/>
    </location>
</feature>
<dbReference type="InterPro" id="IPR036259">
    <property type="entry name" value="MFS_trans_sf"/>
</dbReference>
<feature type="transmembrane region" description="Helical" evidence="8">
    <location>
        <begin position="30"/>
        <end position="52"/>
    </location>
</feature>
<feature type="transmembrane region" description="Helical" evidence="8">
    <location>
        <begin position="58"/>
        <end position="81"/>
    </location>
</feature>
<evidence type="ECO:0000313" key="11">
    <source>
        <dbReference type="Proteomes" id="UP001596435"/>
    </source>
</evidence>
<dbReference type="Gene3D" id="1.20.1250.20">
    <property type="entry name" value="MFS general substrate transporter like domains"/>
    <property type="match status" value="1"/>
</dbReference>
<keyword evidence="5 8" id="KW-1133">Transmembrane helix</keyword>
<keyword evidence="2" id="KW-0813">Transport</keyword>
<dbReference type="Proteomes" id="UP001596435">
    <property type="component" value="Unassembled WGS sequence"/>
</dbReference>
<evidence type="ECO:0000256" key="5">
    <source>
        <dbReference type="ARBA" id="ARBA00022989"/>
    </source>
</evidence>
<feature type="transmembrane region" description="Helical" evidence="8">
    <location>
        <begin position="102"/>
        <end position="123"/>
    </location>
</feature>
<dbReference type="PROSITE" id="PS50850">
    <property type="entry name" value="MFS"/>
    <property type="match status" value="1"/>
</dbReference>
<evidence type="ECO:0000256" key="2">
    <source>
        <dbReference type="ARBA" id="ARBA00022448"/>
    </source>
</evidence>
<keyword evidence="11" id="KW-1185">Reference proteome</keyword>
<feature type="transmembrane region" description="Helical" evidence="8">
    <location>
        <begin position="129"/>
        <end position="146"/>
    </location>
</feature>
<feature type="transmembrane region" description="Helical" evidence="8">
    <location>
        <begin position="402"/>
        <end position="419"/>
    </location>
</feature>
<dbReference type="PANTHER" id="PTHR23517">
    <property type="entry name" value="RESISTANCE PROTEIN MDTM, PUTATIVE-RELATED-RELATED"/>
    <property type="match status" value="1"/>
</dbReference>
<comment type="caution">
    <text evidence="10">The sequence shown here is derived from an EMBL/GenBank/DDBJ whole genome shotgun (WGS) entry which is preliminary data.</text>
</comment>
<feature type="region of interest" description="Disordered" evidence="7">
    <location>
        <begin position="1"/>
        <end position="23"/>
    </location>
</feature>